<dbReference type="OrthoDB" id="9785911at2"/>
<dbReference type="AlphaFoldDB" id="A0A9X5I456"/>
<dbReference type="Gene3D" id="3.40.630.30">
    <property type="match status" value="1"/>
</dbReference>
<dbReference type="InterPro" id="IPR016181">
    <property type="entry name" value="Acyl_CoA_acyltransferase"/>
</dbReference>
<proteinExistence type="predicted"/>
<evidence type="ECO:0000313" key="2">
    <source>
        <dbReference type="EMBL" id="NHC34202.1"/>
    </source>
</evidence>
<protein>
    <submittedName>
        <fullName evidence="2">GNAT family N-acetyltransferase</fullName>
    </submittedName>
</protein>
<dbReference type="EMBL" id="JTJC03000001">
    <property type="protein sequence ID" value="NHC34202.1"/>
    <property type="molecule type" value="Genomic_DNA"/>
</dbReference>
<gene>
    <name evidence="2" type="ORF">QH73_0005915</name>
</gene>
<name>A0A9X5I456_9CYAN</name>
<sequence>MNIQIIDPQDPLWHKVLQQLRHDVYHLPEYIGIESNRTETMANAFLVADSDKIFFVPYLLRQCHNVISQELLEEECFDVVSPYGYPGILLSEAAANTPKFVDFALHELKYFLQKNNVCSAFLRLHPLLSDRFKEIFPSEYLTDSGKTVSVNLTLSEPEIWAHTRKGHQSTINKCKRLGFTGRMVELRQYIDEFITIYEETMNRVNARQFYYFSRDYFEDLLSLGENIHLGIVEVNNEIACASLFFECCGIVQAHLGGTKTKYLHQSPFNFLLHYVRLWAKERGNEFLHIGGGVGGSTTDSLYTFKSGFSRQRHDFLTLKLITNEEKYYHLVNLRAKVLNTQAEVLLSSEFFPAYRSYS</sequence>
<reference evidence="2 3" key="1">
    <citation type="journal article" date="2015" name="Genome Announc.">
        <title>Draft Genome Sequence of the Terrestrial Cyanobacterium Scytonema millei VB511283, Isolated from Eastern India.</title>
        <authorList>
            <person name="Sen D."/>
            <person name="Chandrababunaidu M.M."/>
            <person name="Singh D."/>
            <person name="Sanghi N."/>
            <person name="Ghorai A."/>
            <person name="Mishra G.P."/>
            <person name="Madduluri M."/>
            <person name="Adhikary S.P."/>
            <person name="Tripathy S."/>
        </authorList>
    </citation>
    <scope>NUCLEOTIDE SEQUENCE [LARGE SCALE GENOMIC DNA]</scope>
    <source>
        <strain evidence="2 3">VB511283</strain>
    </source>
</reference>
<keyword evidence="3" id="KW-1185">Reference proteome</keyword>
<dbReference type="InterPro" id="IPR038740">
    <property type="entry name" value="BioF2-like_GNAT_dom"/>
</dbReference>
<evidence type="ECO:0000259" key="1">
    <source>
        <dbReference type="Pfam" id="PF13480"/>
    </source>
</evidence>
<accession>A0A9X5I456</accession>
<dbReference type="RefSeq" id="WP_039715595.1">
    <property type="nucleotide sequence ID" value="NZ_JTJC03000001.1"/>
</dbReference>
<feature type="domain" description="BioF2-like acetyltransferase" evidence="1">
    <location>
        <begin position="163"/>
        <end position="292"/>
    </location>
</feature>
<organism evidence="2 3">
    <name type="scientific">Scytonema millei VB511283</name>
    <dbReference type="NCBI Taxonomy" id="1245923"/>
    <lineage>
        <taxon>Bacteria</taxon>
        <taxon>Bacillati</taxon>
        <taxon>Cyanobacteriota</taxon>
        <taxon>Cyanophyceae</taxon>
        <taxon>Nostocales</taxon>
        <taxon>Scytonemataceae</taxon>
        <taxon>Scytonema</taxon>
    </lineage>
</organism>
<dbReference type="Proteomes" id="UP000031532">
    <property type="component" value="Unassembled WGS sequence"/>
</dbReference>
<evidence type="ECO:0000313" key="3">
    <source>
        <dbReference type="Proteomes" id="UP000031532"/>
    </source>
</evidence>
<comment type="caution">
    <text evidence="2">The sequence shown here is derived from an EMBL/GenBank/DDBJ whole genome shotgun (WGS) entry which is preliminary data.</text>
</comment>
<dbReference type="SUPFAM" id="SSF55729">
    <property type="entry name" value="Acyl-CoA N-acyltransferases (Nat)"/>
    <property type="match status" value="1"/>
</dbReference>
<dbReference type="Pfam" id="PF13480">
    <property type="entry name" value="Acetyltransf_6"/>
    <property type="match status" value="1"/>
</dbReference>